<evidence type="ECO:0000313" key="1">
    <source>
        <dbReference type="EMBL" id="KXJ89955.1"/>
    </source>
</evidence>
<accession>A0A136IYA7</accession>
<evidence type="ECO:0000313" key="2">
    <source>
        <dbReference type="Proteomes" id="UP000070501"/>
    </source>
</evidence>
<protein>
    <recommendedName>
        <fullName evidence="3">Tubby C-terminal-like domain-containing protein</fullName>
    </recommendedName>
</protein>
<reference evidence="2" key="1">
    <citation type="submission" date="2016-02" db="EMBL/GenBank/DDBJ databases">
        <title>Draft genome sequence of Microdochium bolleyi, a fungal endophyte of beachgrass.</title>
        <authorList>
            <consortium name="DOE Joint Genome Institute"/>
            <person name="David A.S."/>
            <person name="May G."/>
            <person name="Haridas S."/>
            <person name="Lim J."/>
            <person name="Wang M."/>
            <person name="Labutti K."/>
            <person name="Lipzen A."/>
            <person name="Barry K."/>
            <person name="Grigoriev I.V."/>
        </authorList>
    </citation>
    <scope>NUCLEOTIDE SEQUENCE [LARGE SCALE GENOMIC DNA]</scope>
    <source>
        <strain evidence="2">J235TASD1</strain>
    </source>
</reference>
<dbReference type="Proteomes" id="UP000070501">
    <property type="component" value="Unassembled WGS sequence"/>
</dbReference>
<proteinExistence type="predicted"/>
<dbReference type="OrthoDB" id="5117488at2759"/>
<sequence length="224" mass="25197">MAPAWMEKFITRVDVTPDARLTSGARPAVEVHYDALDDGHRRILRVEGCTTPQWQVERQAKLGAWGSKCIVTRTSRVDKETGEAASEGATLATIDFHTFSTKPYIEIERTQQRDVVKLYINTQEFDASECSRGTLGMLRRKDTDARMRVYAGASWEMREEGVADGLVMSTVIDDSQSNASIRIWRAGLDEHTIEQIILVAIGQIEHHKYLTRVSKRSLVGVVMT</sequence>
<evidence type="ECO:0008006" key="3">
    <source>
        <dbReference type="Google" id="ProtNLM"/>
    </source>
</evidence>
<dbReference type="InParanoid" id="A0A136IYA7"/>
<gene>
    <name evidence="1" type="ORF">Micbo1qcDRAFT_205580</name>
</gene>
<name>A0A136IYA7_9PEZI</name>
<organism evidence="1 2">
    <name type="scientific">Microdochium bolleyi</name>
    <dbReference type="NCBI Taxonomy" id="196109"/>
    <lineage>
        <taxon>Eukaryota</taxon>
        <taxon>Fungi</taxon>
        <taxon>Dikarya</taxon>
        <taxon>Ascomycota</taxon>
        <taxon>Pezizomycotina</taxon>
        <taxon>Sordariomycetes</taxon>
        <taxon>Xylariomycetidae</taxon>
        <taxon>Xylariales</taxon>
        <taxon>Microdochiaceae</taxon>
        <taxon>Microdochium</taxon>
    </lineage>
</organism>
<dbReference type="AlphaFoldDB" id="A0A136IYA7"/>
<dbReference type="EMBL" id="KQ964253">
    <property type="protein sequence ID" value="KXJ89955.1"/>
    <property type="molecule type" value="Genomic_DNA"/>
</dbReference>
<keyword evidence="2" id="KW-1185">Reference proteome</keyword>